<dbReference type="Gene3D" id="3.40.630.30">
    <property type="match status" value="1"/>
</dbReference>
<dbReference type="InterPro" id="IPR016181">
    <property type="entry name" value="Acyl_CoA_acyltransferase"/>
</dbReference>
<dbReference type="PANTHER" id="PTHR43877">
    <property type="entry name" value="AMINOALKYLPHOSPHONATE N-ACETYLTRANSFERASE-RELATED-RELATED"/>
    <property type="match status" value="1"/>
</dbReference>
<keyword evidence="5" id="KW-1185">Reference proteome</keyword>
<accession>A0A2Z2NS44</accession>
<dbReference type="KEGG" id="gai:IMCC3135_16265"/>
<protein>
    <recommendedName>
        <fullName evidence="3">N-acetyltransferase domain-containing protein</fullName>
    </recommendedName>
</protein>
<keyword evidence="1" id="KW-0808">Transferase</keyword>
<name>A0A2Z2NS44_9GAMM</name>
<dbReference type="AlphaFoldDB" id="A0A2Z2NS44"/>
<dbReference type="InterPro" id="IPR050832">
    <property type="entry name" value="Bact_Acetyltransf"/>
</dbReference>
<evidence type="ECO:0000256" key="1">
    <source>
        <dbReference type="ARBA" id="ARBA00022679"/>
    </source>
</evidence>
<dbReference type="PROSITE" id="PS51186">
    <property type="entry name" value="GNAT"/>
    <property type="match status" value="1"/>
</dbReference>
<dbReference type="GO" id="GO:0016747">
    <property type="term" value="F:acyltransferase activity, transferring groups other than amino-acyl groups"/>
    <property type="evidence" value="ECO:0007669"/>
    <property type="project" value="InterPro"/>
</dbReference>
<gene>
    <name evidence="4" type="ORF">IMCC3135_16265</name>
</gene>
<organism evidence="4 5">
    <name type="scientific">Granulosicoccus antarcticus IMCC3135</name>
    <dbReference type="NCBI Taxonomy" id="1192854"/>
    <lineage>
        <taxon>Bacteria</taxon>
        <taxon>Pseudomonadati</taxon>
        <taxon>Pseudomonadota</taxon>
        <taxon>Gammaproteobacteria</taxon>
        <taxon>Chromatiales</taxon>
        <taxon>Granulosicoccaceae</taxon>
        <taxon>Granulosicoccus</taxon>
    </lineage>
</organism>
<dbReference type="RefSeq" id="WP_088918546.1">
    <property type="nucleotide sequence ID" value="NZ_CP018632.1"/>
</dbReference>
<dbReference type="InterPro" id="IPR000182">
    <property type="entry name" value="GNAT_dom"/>
</dbReference>
<proteinExistence type="predicted"/>
<feature type="domain" description="N-acetyltransferase" evidence="3">
    <location>
        <begin position="7"/>
        <end position="161"/>
    </location>
</feature>
<evidence type="ECO:0000259" key="3">
    <source>
        <dbReference type="PROSITE" id="PS51186"/>
    </source>
</evidence>
<keyword evidence="2" id="KW-0012">Acyltransferase</keyword>
<dbReference type="OrthoDB" id="9805924at2"/>
<sequence length="161" mass="18194">MNTHDNLIIRPVEAKDRDAWDILYQGYAEHYKVTQTAEMRDCVWSWLHEPTAESEGLVAEGRDSKIIGLAHFRPFARPLSATTGGFLDDLFVLPEARGLGAADALIEGVKSVALERGWSVVRWITAEDNYRGRSVYDRVAGKTNWVTYDIKLQSIESVVWP</sequence>
<dbReference type="Pfam" id="PF00583">
    <property type="entry name" value="Acetyltransf_1"/>
    <property type="match status" value="1"/>
</dbReference>
<dbReference type="SUPFAM" id="SSF55729">
    <property type="entry name" value="Acyl-CoA N-acyltransferases (Nat)"/>
    <property type="match status" value="1"/>
</dbReference>
<dbReference type="Proteomes" id="UP000250079">
    <property type="component" value="Chromosome"/>
</dbReference>
<reference evidence="4 5" key="1">
    <citation type="submission" date="2016-12" db="EMBL/GenBank/DDBJ databases">
        <authorList>
            <person name="Song W.-J."/>
            <person name="Kurnit D.M."/>
        </authorList>
    </citation>
    <scope>NUCLEOTIDE SEQUENCE [LARGE SCALE GENOMIC DNA]</scope>
    <source>
        <strain evidence="4 5">IMCC3135</strain>
    </source>
</reference>
<dbReference type="CDD" id="cd04301">
    <property type="entry name" value="NAT_SF"/>
    <property type="match status" value="1"/>
</dbReference>
<evidence type="ECO:0000313" key="5">
    <source>
        <dbReference type="Proteomes" id="UP000250079"/>
    </source>
</evidence>
<evidence type="ECO:0000256" key="2">
    <source>
        <dbReference type="ARBA" id="ARBA00023315"/>
    </source>
</evidence>
<dbReference type="EMBL" id="CP018632">
    <property type="protein sequence ID" value="ASJ73335.1"/>
    <property type="molecule type" value="Genomic_DNA"/>
</dbReference>
<evidence type="ECO:0000313" key="4">
    <source>
        <dbReference type="EMBL" id="ASJ73335.1"/>
    </source>
</evidence>